<sequence length="63" mass="7384">MTQPRGLSKSLHDRFDALKKKHAEEKKKIEDNKTRYEADMQAFQQRKAQHQAQMSTLGKKGKK</sequence>
<evidence type="ECO:0000313" key="2">
    <source>
        <dbReference type="EMBL" id="EKC36655.1"/>
    </source>
</evidence>
<feature type="region of interest" description="Disordered" evidence="1">
    <location>
        <begin position="43"/>
        <end position="63"/>
    </location>
</feature>
<proteinExistence type="predicted"/>
<organism evidence="2">
    <name type="scientific">Magallana gigas</name>
    <name type="common">Pacific oyster</name>
    <name type="synonym">Crassostrea gigas</name>
    <dbReference type="NCBI Taxonomy" id="29159"/>
    <lineage>
        <taxon>Eukaryota</taxon>
        <taxon>Metazoa</taxon>
        <taxon>Spiralia</taxon>
        <taxon>Lophotrochozoa</taxon>
        <taxon>Mollusca</taxon>
        <taxon>Bivalvia</taxon>
        <taxon>Autobranchia</taxon>
        <taxon>Pteriomorphia</taxon>
        <taxon>Ostreida</taxon>
        <taxon>Ostreoidea</taxon>
        <taxon>Ostreidae</taxon>
        <taxon>Magallana</taxon>
    </lineage>
</organism>
<accession>K1R622</accession>
<dbReference type="HOGENOM" id="CLU_2887933_0_0_1"/>
<gene>
    <name evidence="2" type="ORF">CGI_10011638</name>
</gene>
<dbReference type="AlphaFoldDB" id="K1R622"/>
<dbReference type="InParanoid" id="K1R622"/>
<reference evidence="2" key="1">
    <citation type="journal article" date="2012" name="Nature">
        <title>The oyster genome reveals stress adaptation and complexity of shell formation.</title>
        <authorList>
            <person name="Zhang G."/>
            <person name="Fang X."/>
            <person name="Guo X."/>
            <person name="Li L."/>
            <person name="Luo R."/>
            <person name="Xu F."/>
            <person name="Yang P."/>
            <person name="Zhang L."/>
            <person name="Wang X."/>
            <person name="Qi H."/>
            <person name="Xiong Z."/>
            <person name="Que H."/>
            <person name="Xie Y."/>
            <person name="Holland P.W."/>
            <person name="Paps J."/>
            <person name="Zhu Y."/>
            <person name="Wu F."/>
            <person name="Chen Y."/>
            <person name="Wang J."/>
            <person name="Peng C."/>
            <person name="Meng J."/>
            <person name="Yang L."/>
            <person name="Liu J."/>
            <person name="Wen B."/>
            <person name="Zhang N."/>
            <person name="Huang Z."/>
            <person name="Zhu Q."/>
            <person name="Feng Y."/>
            <person name="Mount A."/>
            <person name="Hedgecock D."/>
            <person name="Xu Z."/>
            <person name="Liu Y."/>
            <person name="Domazet-Loso T."/>
            <person name="Du Y."/>
            <person name="Sun X."/>
            <person name="Zhang S."/>
            <person name="Liu B."/>
            <person name="Cheng P."/>
            <person name="Jiang X."/>
            <person name="Li J."/>
            <person name="Fan D."/>
            <person name="Wang W."/>
            <person name="Fu W."/>
            <person name="Wang T."/>
            <person name="Wang B."/>
            <person name="Zhang J."/>
            <person name="Peng Z."/>
            <person name="Li Y."/>
            <person name="Li N."/>
            <person name="Wang J."/>
            <person name="Chen M."/>
            <person name="He Y."/>
            <person name="Tan F."/>
            <person name="Song X."/>
            <person name="Zheng Q."/>
            <person name="Huang R."/>
            <person name="Yang H."/>
            <person name="Du X."/>
            <person name="Chen L."/>
            <person name="Yang M."/>
            <person name="Gaffney P.M."/>
            <person name="Wang S."/>
            <person name="Luo L."/>
            <person name="She Z."/>
            <person name="Ming Y."/>
            <person name="Huang W."/>
            <person name="Zhang S."/>
            <person name="Huang B."/>
            <person name="Zhang Y."/>
            <person name="Qu T."/>
            <person name="Ni P."/>
            <person name="Miao G."/>
            <person name="Wang J."/>
            <person name="Wang Q."/>
            <person name="Steinberg C.E."/>
            <person name="Wang H."/>
            <person name="Li N."/>
            <person name="Qian L."/>
            <person name="Zhang G."/>
            <person name="Li Y."/>
            <person name="Yang H."/>
            <person name="Liu X."/>
            <person name="Wang J."/>
            <person name="Yin Y."/>
            <person name="Wang J."/>
        </authorList>
    </citation>
    <scope>NUCLEOTIDE SEQUENCE [LARGE SCALE GENOMIC DNA]</scope>
    <source>
        <strain evidence="2">05x7-T-G4-1.051#20</strain>
    </source>
</reference>
<protein>
    <submittedName>
        <fullName evidence="2">Uncharacterized protein</fullName>
    </submittedName>
</protein>
<name>K1R622_MAGGI</name>
<evidence type="ECO:0000256" key="1">
    <source>
        <dbReference type="SAM" id="MobiDB-lite"/>
    </source>
</evidence>
<feature type="compositionally biased region" description="Polar residues" evidence="1">
    <location>
        <begin position="43"/>
        <end position="56"/>
    </location>
</feature>
<dbReference type="EMBL" id="JH817315">
    <property type="protein sequence ID" value="EKC36655.1"/>
    <property type="molecule type" value="Genomic_DNA"/>
</dbReference>